<evidence type="ECO:0000313" key="1">
    <source>
        <dbReference type="EMBL" id="MCG2460209.1"/>
    </source>
</evidence>
<protein>
    <submittedName>
        <fullName evidence="1">Gliding motility-associated C-terminal domain-containing protein</fullName>
    </submittedName>
</protein>
<gene>
    <name evidence="1" type="ORF">K8352_05575</name>
</gene>
<accession>A0AAE3EU79</accession>
<dbReference type="RefSeq" id="WP_317901351.1">
    <property type="nucleotide sequence ID" value="NZ_JAIRBC010000006.1"/>
</dbReference>
<name>A0AAE3EU79_9FLAO</name>
<organism evidence="1 2">
    <name type="scientific">Cerina litoralis</name>
    <dbReference type="NCBI Taxonomy" id="2874477"/>
    <lineage>
        <taxon>Bacteria</taxon>
        <taxon>Pseudomonadati</taxon>
        <taxon>Bacteroidota</taxon>
        <taxon>Flavobacteriia</taxon>
        <taxon>Flavobacteriales</taxon>
        <taxon>Flavobacteriaceae</taxon>
        <taxon>Cerina</taxon>
    </lineage>
</organism>
<dbReference type="Pfam" id="PF13585">
    <property type="entry name" value="CHU_C"/>
    <property type="match status" value="1"/>
</dbReference>
<keyword evidence="2" id="KW-1185">Reference proteome</keyword>
<proteinExistence type="predicted"/>
<evidence type="ECO:0000313" key="2">
    <source>
        <dbReference type="Proteomes" id="UP001200642"/>
    </source>
</evidence>
<dbReference type="AlphaFoldDB" id="A0AAE3EU79"/>
<comment type="caution">
    <text evidence="1">The sequence shown here is derived from an EMBL/GenBank/DDBJ whole genome shotgun (WGS) entry which is preliminary data.</text>
</comment>
<reference evidence="1" key="1">
    <citation type="submission" date="2023-02" db="EMBL/GenBank/DDBJ databases">
        <title>Genome of Flavobacteriaceae gen. nov. sp. strain F89.</title>
        <authorList>
            <person name="Wang Y."/>
        </authorList>
    </citation>
    <scope>NUCLEOTIDE SEQUENCE</scope>
    <source>
        <strain evidence="1">F89</strain>
    </source>
</reference>
<dbReference type="Proteomes" id="UP001200642">
    <property type="component" value="Unassembled WGS sequence"/>
</dbReference>
<sequence length="899" mass="97484">MLLYYRIFLFFFFASLYLVQGQTCDVKEIIAVCDMANVDGNNDGTPDGILNLYDAYFDQTGINIQHGIWFDPNFGYSLDPATGDVSLWDIFGSSENVDDYTYILFNNDCGSTPALTINLVLGPFSGSALAPVGGSGVNVQVCGTGDVCMDLSGFDLFGALQSWPSPHLNGEWIYEGNSPNFIGINGSELMVQVPYQPGPPLVDQETFTLVYVVPGIAPCAAESRTSVNISVVRQTTSGESYLTTICEKDLQNGLYDQDIDLSDDAYLEGEDQEGSWSGSPNSANQISTPYDKIVNLRAIYDNLLATNPRFGVETINFRFLVDQRSAVCSDSGSDVPFVFFEALYPFQQPQPRIICVNDATPNTFDLMGELEFSQAANGTKYDYLPGEFAKWKFVSGPKTLNYTADGKVTLTGAPLGTYQFKYTVDPRINCNGKCDSFEFESAGCPKTFTNPEYPCDPETESAIVTFTLAETLYAGEDTPNVEFCSTQTQVDLISLLRTNGTDDVYRGSEGTWTDTDGNTVPNIFTIPQVDGQKDFKFTYTTDNGLCTDNAVLDLSIYSPFDAGVGGDYEICEDGSIFNLFDLLTGPKETNGTWSGPNGYVSTSHLGEFDPTQQISGNYVYKVLDNGPCPGSEATVAVTVSPLPDAGEDFGTTVCRSDKQLNLYDLLSNGVDTDGEFVILGSSTPLPGGILDLETVTGSSVQVVYNIDRDDSCTSDAAVLTINIVDVTSPNPIAPQKFCVIEGATLADIEVGSSVNWYPSTTSGDILPMDTLLKSGSYFMAGTDNKGCESARVEVLVQILKLGEISSCKLDLQDGVSPNGDGINDDFDLGGWEKIFPNFQLTVFNRNGVKVYEGVSGTPYFKGVSTVSGKYDLPAGVYFYVFKPNDGINNPFQGTFYLSK</sequence>
<dbReference type="EMBL" id="JAIRBC010000006">
    <property type="protein sequence ID" value="MCG2460209.1"/>
    <property type="molecule type" value="Genomic_DNA"/>
</dbReference>